<dbReference type="InterPro" id="IPR028055">
    <property type="entry name" value="YidC/Oxa/ALB_C"/>
</dbReference>
<keyword evidence="6 10" id="KW-1133">Transmembrane helix</keyword>
<evidence type="ECO:0000256" key="7">
    <source>
        <dbReference type="ARBA" id="ARBA00023128"/>
    </source>
</evidence>
<evidence type="ECO:0000256" key="5">
    <source>
        <dbReference type="ARBA" id="ARBA00022946"/>
    </source>
</evidence>
<comment type="similarity">
    <text evidence="2 9">Belongs to the OXA1/ALB3/YidC family.</text>
</comment>
<dbReference type="eggNOG" id="KOG1239">
    <property type="taxonomic scope" value="Eukaryota"/>
</dbReference>
<dbReference type="GO" id="GO:0032977">
    <property type="term" value="F:membrane insertase activity"/>
    <property type="evidence" value="ECO:0007669"/>
    <property type="project" value="InterPro"/>
</dbReference>
<proteinExistence type="inferred from homology"/>
<dbReference type="GO" id="GO:0005743">
    <property type="term" value="C:mitochondrial inner membrane"/>
    <property type="evidence" value="ECO:0007669"/>
    <property type="project" value="UniProtKB-SubCell"/>
</dbReference>
<comment type="subcellular location">
    <subcellularLocation>
        <location evidence="9">Membrane</location>
        <topology evidence="9">Multi-pass membrane protein</topology>
    </subcellularLocation>
    <subcellularLocation>
        <location evidence="1">Mitochondrion inner membrane</location>
        <topology evidence="1">Multi-pass membrane protein</topology>
    </subcellularLocation>
</comment>
<evidence type="ECO:0000256" key="6">
    <source>
        <dbReference type="ARBA" id="ARBA00022989"/>
    </source>
</evidence>
<dbReference type="Proteomes" id="UP000015241">
    <property type="component" value="Unassembled WGS sequence"/>
</dbReference>
<dbReference type="AlphaFoldDB" id="S8E2B7"/>
<dbReference type="PANTHER" id="PTHR12428:SF66">
    <property type="entry name" value="MITOCHONDRIAL INNER MEMBRANE PROTEIN OXA1L"/>
    <property type="match status" value="1"/>
</dbReference>
<name>S8E2B7_FOMSC</name>
<keyword evidence="5" id="KW-0809">Transit peptide</keyword>
<dbReference type="FunCoup" id="S8E2B7">
    <property type="interactions" value="353"/>
</dbReference>
<protein>
    <recommendedName>
        <fullName evidence="11">Membrane insertase YidC/Oxa/ALB C-terminal domain-containing protein</fullName>
    </recommendedName>
</protein>
<keyword evidence="7" id="KW-0496">Mitochondrion</keyword>
<evidence type="ECO:0000256" key="10">
    <source>
        <dbReference type="SAM" id="Phobius"/>
    </source>
</evidence>
<organism evidence="12 13">
    <name type="scientific">Fomitopsis schrenkii</name>
    <name type="common">Brown rot fungus</name>
    <dbReference type="NCBI Taxonomy" id="2126942"/>
    <lineage>
        <taxon>Eukaryota</taxon>
        <taxon>Fungi</taxon>
        <taxon>Dikarya</taxon>
        <taxon>Basidiomycota</taxon>
        <taxon>Agaricomycotina</taxon>
        <taxon>Agaricomycetes</taxon>
        <taxon>Polyporales</taxon>
        <taxon>Fomitopsis</taxon>
    </lineage>
</organism>
<evidence type="ECO:0000256" key="8">
    <source>
        <dbReference type="ARBA" id="ARBA00023136"/>
    </source>
</evidence>
<keyword evidence="8 10" id="KW-0472">Membrane</keyword>
<dbReference type="STRING" id="743788.S8E2B7"/>
<feature type="transmembrane region" description="Helical" evidence="10">
    <location>
        <begin position="49"/>
        <end position="70"/>
    </location>
</feature>
<evidence type="ECO:0000313" key="12">
    <source>
        <dbReference type="EMBL" id="EPS98927.1"/>
    </source>
</evidence>
<dbReference type="InParanoid" id="S8E2B7"/>
<reference evidence="12 13" key="1">
    <citation type="journal article" date="2012" name="Science">
        <title>The Paleozoic origin of enzymatic lignin decomposition reconstructed from 31 fungal genomes.</title>
        <authorList>
            <person name="Floudas D."/>
            <person name="Binder M."/>
            <person name="Riley R."/>
            <person name="Barry K."/>
            <person name="Blanchette R.A."/>
            <person name="Henrissat B."/>
            <person name="Martinez A.T."/>
            <person name="Otillar R."/>
            <person name="Spatafora J.W."/>
            <person name="Yadav J.S."/>
            <person name="Aerts A."/>
            <person name="Benoit I."/>
            <person name="Boyd A."/>
            <person name="Carlson A."/>
            <person name="Copeland A."/>
            <person name="Coutinho P.M."/>
            <person name="de Vries R.P."/>
            <person name="Ferreira P."/>
            <person name="Findley K."/>
            <person name="Foster B."/>
            <person name="Gaskell J."/>
            <person name="Glotzer D."/>
            <person name="Gorecki P."/>
            <person name="Heitman J."/>
            <person name="Hesse C."/>
            <person name="Hori C."/>
            <person name="Igarashi K."/>
            <person name="Jurgens J.A."/>
            <person name="Kallen N."/>
            <person name="Kersten P."/>
            <person name="Kohler A."/>
            <person name="Kuees U."/>
            <person name="Kumar T.K.A."/>
            <person name="Kuo A."/>
            <person name="LaButti K."/>
            <person name="Larrondo L.F."/>
            <person name="Lindquist E."/>
            <person name="Ling A."/>
            <person name="Lombard V."/>
            <person name="Lucas S."/>
            <person name="Lundell T."/>
            <person name="Martin R."/>
            <person name="McLaughlin D.J."/>
            <person name="Morgenstern I."/>
            <person name="Morin E."/>
            <person name="Murat C."/>
            <person name="Nagy L.G."/>
            <person name="Nolan M."/>
            <person name="Ohm R.A."/>
            <person name="Patyshakuliyeva A."/>
            <person name="Rokas A."/>
            <person name="Ruiz-Duenas F.J."/>
            <person name="Sabat G."/>
            <person name="Salamov A."/>
            <person name="Samejima M."/>
            <person name="Schmutz J."/>
            <person name="Slot J.C."/>
            <person name="St John F."/>
            <person name="Stenlid J."/>
            <person name="Sun H."/>
            <person name="Sun S."/>
            <person name="Syed K."/>
            <person name="Tsang A."/>
            <person name="Wiebenga A."/>
            <person name="Young D."/>
            <person name="Pisabarro A."/>
            <person name="Eastwood D.C."/>
            <person name="Martin F."/>
            <person name="Cullen D."/>
            <person name="Grigoriev I.V."/>
            <person name="Hibbett D.S."/>
        </authorList>
    </citation>
    <scope>NUCLEOTIDE SEQUENCE</scope>
    <source>
        <strain evidence="13">FP-58527</strain>
    </source>
</reference>
<dbReference type="HOGENOM" id="CLU_029282_2_3_1"/>
<keyword evidence="13" id="KW-1185">Reference proteome</keyword>
<dbReference type="GO" id="GO:0032979">
    <property type="term" value="P:protein insertion into mitochondrial inner membrane from matrix"/>
    <property type="evidence" value="ECO:0007669"/>
    <property type="project" value="TreeGrafter"/>
</dbReference>
<evidence type="ECO:0000313" key="13">
    <source>
        <dbReference type="Proteomes" id="UP000015241"/>
    </source>
</evidence>
<keyword evidence="4" id="KW-0999">Mitochondrion inner membrane</keyword>
<feature type="transmembrane region" description="Helical" evidence="10">
    <location>
        <begin position="153"/>
        <end position="171"/>
    </location>
</feature>
<dbReference type="Pfam" id="PF02096">
    <property type="entry name" value="60KD_IMP"/>
    <property type="match status" value="1"/>
</dbReference>
<feature type="domain" description="Membrane insertase YidC/Oxa/ALB C-terminal" evidence="11">
    <location>
        <begin position="1"/>
        <end position="172"/>
    </location>
</feature>
<evidence type="ECO:0000259" key="11">
    <source>
        <dbReference type="Pfam" id="PF02096"/>
    </source>
</evidence>
<accession>S8E2B7</accession>
<dbReference type="PANTHER" id="PTHR12428">
    <property type="entry name" value="OXA1"/>
    <property type="match status" value="1"/>
</dbReference>
<evidence type="ECO:0000256" key="4">
    <source>
        <dbReference type="ARBA" id="ARBA00022792"/>
    </source>
</evidence>
<sequence>MRSTAALAPHQPEINRLREKMQQAQATKDMLLLQQVALQQRSIYEKAGVSMGSMALLPLIQLPITLGMFFGVKKLCDLPVEALKYSGVSWVPDLTLSDPTGTLPIAAAVLINFQLTLGARDMMSTPQTAHMINLFRVMSLVSVPLCWNLPSGTMVYIITSIIGLIGQSLVLRSGAIKRLFRIPEIPVKHQSKPATMAESVAYLRKWWENKKKEQEAVIRSRRR</sequence>
<dbReference type="OrthoDB" id="2148490at2759"/>
<evidence type="ECO:0000256" key="1">
    <source>
        <dbReference type="ARBA" id="ARBA00004448"/>
    </source>
</evidence>
<dbReference type="CDD" id="cd20069">
    <property type="entry name" value="5TM_Oxa1-like"/>
    <property type="match status" value="1"/>
</dbReference>
<keyword evidence="3 9" id="KW-0812">Transmembrane</keyword>
<dbReference type="InterPro" id="IPR001708">
    <property type="entry name" value="YidC/ALB3/OXA1/COX18"/>
</dbReference>
<evidence type="ECO:0000256" key="2">
    <source>
        <dbReference type="ARBA" id="ARBA00009877"/>
    </source>
</evidence>
<evidence type="ECO:0000256" key="9">
    <source>
        <dbReference type="RuleBase" id="RU003945"/>
    </source>
</evidence>
<gene>
    <name evidence="12" type="ORF">FOMPIDRAFT_56944</name>
</gene>
<evidence type="ECO:0000256" key="3">
    <source>
        <dbReference type="ARBA" id="ARBA00022692"/>
    </source>
</evidence>
<dbReference type="EMBL" id="KE504161">
    <property type="protein sequence ID" value="EPS98927.1"/>
    <property type="molecule type" value="Genomic_DNA"/>
</dbReference>